<dbReference type="PANTHER" id="PTHR34473:SF2">
    <property type="entry name" value="UPF0699 TRANSMEMBRANE PROTEIN YDBT"/>
    <property type="match status" value="1"/>
</dbReference>
<reference evidence="1 2" key="1">
    <citation type="submission" date="2024-09" db="EMBL/GenBank/DDBJ databases">
        <authorList>
            <person name="Lee S.D."/>
        </authorList>
    </citation>
    <scope>NUCLEOTIDE SEQUENCE [LARGE SCALE GENOMIC DNA]</scope>
    <source>
        <strain evidence="1 2">N1-1</strain>
    </source>
</reference>
<keyword evidence="2" id="KW-1185">Reference proteome</keyword>
<dbReference type="PIRSF" id="PIRSF026631">
    <property type="entry name" value="UCP026631"/>
    <property type="match status" value="1"/>
</dbReference>
<name>A0ABV6V6Q7_9ACTN</name>
<dbReference type="InterPro" id="IPR005182">
    <property type="entry name" value="YdbS-like_PH"/>
</dbReference>
<organism evidence="1 2">
    <name type="scientific">Streptacidiphilus alkalitolerans</name>
    <dbReference type="NCBI Taxonomy" id="3342712"/>
    <lineage>
        <taxon>Bacteria</taxon>
        <taxon>Bacillati</taxon>
        <taxon>Actinomycetota</taxon>
        <taxon>Actinomycetes</taxon>
        <taxon>Kitasatosporales</taxon>
        <taxon>Streptomycetaceae</taxon>
        <taxon>Streptacidiphilus</taxon>
    </lineage>
</organism>
<proteinExistence type="predicted"/>
<dbReference type="EMBL" id="JBHEZX010000003">
    <property type="protein sequence ID" value="MFC1409385.1"/>
    <property type="molecule type" value="Genomic_DNA"/>
</dbReference>
<protein>
    <submittedName>
        <fullName evidence="1">PH domain-containing protein</fullName>
    </submittedName>
</protein>
<dbReference type="PANTHER" id="PTHR34473">
    <property type="entry name" value="UPF0699 TRANSMEMBRANE PROTEIN YDBS"/>
    <property type="match status" value="1"/>
</dbReference>
<evidence type="ECO:0000313" key="1">
    <source>
        <dbReference type="EMBL" id="MFC1409385.1"/>
    </source>
</evidence>
<gene>
    <name evidence="1" type="ORF">ACEZDG_08830</name>
</gene>
<accession>A0ABV6V6Q7</accession>
<dbReference type="Pfam" id="PF03703">
    <property type="entry name" value="bPH_2"/>
    <property type="match status" value="3"/>
</dbReference>
<comment type="caution">
    <text evidence="1">The sequence shown here is derived from an EMBL/GenBank/DDBJ whole genome shotgun (WGS) entry which is preliminary data.</text>
</comment>
<dbReference type="Proteomes" id="UP001592582">
    <property type="component" value="Unassembled WGS sequence"/>
</dbReference>
<sequence>MNPAQVPAPAPIPAAAAAGPAAGAPAGPDYRRLHPLTPLLRGWAVVAAVLYFLARNLQDLARHLTPDRAGLGLLVLVPVALGYGFLSWHFTRYRIEEEQLRVESGVLFRRTRHLRLDRVQSIDVVRPLPARLTGLAVLKFDLAGGEKDKSTLEYLSVRQAAQLRAELLARAAGVEPTAGEAPERVLFQLDTGKLLASIALSLAPWATLGFAVLLSVPLLAAGSWAGLVTAVPMLLGVWHTTFNRFAKSFAFTLADSPDGLRISAGLLEHRHHTVPPGRVQAVRIEEPLLWRRFGWARVEINVAGKNNSAVLLPVGPRAEALELLERILPGVRLDQVVLTPPPRRARLLAPLFWSRSGCGADGLVFVSRKGLVRRRTELIPHAKVQSLALTQNPLTSWLRLASVRLHSTEGPVKVVARLRGLDQAEELLAAQAERSRIGRRTDLPARWMSGRAAAAPAGPEAAPPSA</sequence>
<evidence type="ECO:0000313" key="2">
    <source>
        <dbReference type="Proteomes" id="UP001592582"/>
    </source>
</evidence>
<dbReference type="InterPro" id="IPR014529">
    <property type="entry name" value="UCP026631"/>
</dbReference>